<sequence>MAHGILLNRYTVETNNGAIDNDYDIFRISGSSDDYMKSNILDIPNTEFKALSVQYTFGKVAFVLFTKGKVEETAFRIAIQERFKDNCVQKIDITNEEERKNCYLYDNVLVQLFANAIRTPKNEIFSYNNTTGKLYYIPAKWKKKDSFYCIEIKFEKGNILKLHVRSFRKKSEKDTTTGLIFDPKSGELRKKLSSDKNVTEYIQKGFKNSKNTVDFLRFNSKEDFYHSKLGILYRFQKDIEDEYGKYFTLKSEELENTYDHEIARTEKGEQLYLHYGRLLNNEVNISDEVKTIESVKIVEKISYELSKFYGISTTFGELSTTGNNIRIIHDADYYKDNNITDPHNDISKDIVVQHMVVEESKHSELSQKGNNPSADIKKIIQELIIKQDIKNSRITCFDWKSLDFERSVSFISCDEIKHDNNIRSKKQDKEYVYKIIHISPDGEFDLRAFNTKDFLDNNDLHIINVYEDLKNRYARYPDSMEGIMVTDNDNYSAIVKTACTTLPNINAIAESLEQKPFSKETIVDAVSAFKEEMPEYSDYADSIFEKLAAEDEISYRYANSCLDIRKNKKAGSALNRFIYANYGIRINPEIKNKDNEEEYYLKNICNIRYCYEQTWDNKKALVYFVGPKRSSLQQSVYNGCVIRKVYSDNELPDTKKFFPLMSVEFVRNEQYTVIPFPFKYLREYSE</sequence>
<dbReference type="RefSeq" id="WP_072300957.1">
    <property type="nucleotide sequence ID" value="NZ_FPIP01000009.1"/>
</dbReference>
<organism evidence="1 2">
    <name type="scientific">Ruminococcus flavefaciens</name>
    <dbReference type="NCBI Taxonomy" id="1265"/>
    <lineage>
        <taxon>Bacteria</taxon>
        <taxon>Bacillati</taxon>
        <taxon>Bacillota</taxon>
        <taxon>Clostridia</taxon>
        <taxon>Eubacteriales</taxon>
        <taxon>Oscillospiraceae</taxon>
        <taxon>Ruminococcus</taxon>
    </lineage>
</organism>
<gene>
    <name evidence="1" type="ORF">SAMN02910280_2760</name>
</gene>
<protein>
    <submittedName>
        <fullName evidence="1">Uncharacterized protein</fullName>
    </submittedName>
</protein>
<evidence type="ECO:0000313" key="2">
    <source>
        <dbReference type="Proteomes" id="UP000183461"/>
    </source>
</evidence>
<reference evidence="1 2" key="1">
    <citation type="submission" date="2016-11" db="EMBL/GenBank/DDBJ databases">
        <authorList>
            <person name="Jaros S."/>
            <person name="Januszkiewicz K."/>
            <person name="Wedrychowicz H."/>
        </authorList>
    </citation>
    <scope>NUCLEOTIDE SEQUENCE [LARGE SCALE GENOMIC DNA]</scope>
    <source>
        <strain evidence="1 2">YL228</strain>
    </source>
</reference>
<evidence type="ECO:0000313" key="1">
    <source>
        <dbReference type="EMBL" id="SFW47180.1"/>
    </source>
</evidence>
<dbReference type="EMBL" id="FPIP01000009">
    <property type="protein sequence ID" value="SFW47180.1"/>
    <property type="molecule type" value="Genomic_DNA"/>
</dbReference>
<dbReference type="Proteomes" id="UP000183461">
    <property type="component" value="Unassembled WGS sequence"/>
</dbReference>
<proteinExistence type="predicted"/>
<dbReference type="AlphaFoldDB" id="A0A1K1PHV5"/>
<name>A0A1K1PHV5_RUMFL</name>
<accession>A0A1K1PHV5</accession>